<dbReference type="PANTHER" id="PTHR43649:SF34">
    <property type="entry name" value="ABC TRANSPORTER PERIPLASMIC-BINDING PROTEIN YCJN-RELATED"/>
    <property type="match status" value="1"/>
</dbReference>
<dbReference type="InterPro" id="IPR006059">
    <property type="entry name" value="SBP"/>
</dbReference>
<dbReference type="EMBL" id="MWBQ01000052">
    <property type="protein sequence ID" value="OQA59413.1"/>
    <property type="molecule type" value="Genomic_DNA"/>
</dbReference>
<keyword evidence="3" id="KW-0813">Transport</keyword>
<dbReference type="Gene3D" id="3.40.190.10">
    <property type="entry name" value="Periplasmic binding protein-like II"/>
    <property type="match status" value="2"/>
</dbReference>
<dbReference type="Proteomes" id="UP000485569">
    <property type="component" value="Unassembled WGS sequence"/>
</dbReference>
<dbReference type="GO" id="GO:0042597">
    <property type="term" value="C:periplasmic space"/>
    <property type="evidence" value="ECO:0007669"/>
    <property type="project" value="UniProtKB-SubCell"/>
</dbReference>
<comment type="similarity">
    <text evidence="2">Belongs to the bacterial solute-binding protein 1 family.</text>
</comment>
<comment type="subcellular location">
    <subcellularLocation>
        <location evidence="1">Periplasm</location>
    </subcellularLocation>
</comment>
<evidence type="ECO:0000313" key="5">
    <source>
        <dbReference type="EMBL" id="OQA59413.1"/>
    </source>
</evidence>
<evidence type="ECO:0000256" key="1">
    <source>
        <dbReference type="ARBA" id="ARBA00004418"/>
    </source>
</evidence>
<comment type="caution">
    <text evidence="5">The sequence shown here is derived from an EMBL/GenBank/DDBJ whole genome shotgun (WGS) entry which is preliminary data.</text>
</comment>
<keyword evidence="4" id="KW-0732">Signal</keyword>
<proteinExistence type="inferred from homology"/>
<accession>A0A1V5SYV2</accession>
<evidence type="ECO:0000256" key="4">
    <source>
        <dbReference type="ARBA" id="ARBA00022729"/>
    </source>
</evidence>
<protein>
    <submittedName>
        <fullName evidence="5">Putative ABC transporter-binding protein</fullName>
    </submittedName>
</protein>
<reference evidence="5" key="1">
    <citation type="submission" date="2017-02" db="EMBL/GenBank/DDBJ databases">
        <title>Delving into the versatile metabolic prowess of the omnipresent phylum Bacteroidetes.</title>
        <authorList>
            <person name="Nobu M.K."/>
            <person name="Mei R."/>
            <person name="Narihiro T."/>
            <person name="Kuroda K."/>
            <person name="Liu W.-T."/>
        </authorList>
    </citation>
    <scope>NUCLEOTIDE SEQUENCE</scope>
    <source>
        <strain evidence="5">ADurb.Bin276</strain>
    </source>
</reference>
<dbReference type="CDD" id="cd13585">
    <property type="entry name" value="PBP2_TMBP_like"/>
    <property type="match status" value="1"/>
</dbReference>
<evidence type="ECO:0000256" key="2">
    <source>
        <dbReference type="ARBA" id="ARBA00008520"/>
    </source>
</evidence>
<dbReference type="Pfam" id="PF01547">
    <property type="entry name" value="SBP_bac_1"/>
    <property type="match status" value="1"/>
</dbReference>
<sequence length="424" mass="47257">MKRIFGFLVIGILLLVTIPIAYGLDFPDLSGHEITVYYMAGTTYEPAARKAAPEFEELTGCKVRVVADPYATLFEKQLTSLITRSQAYDVLQVAYQWDGLFMPYLEPLNSFIDSYGIDMNLFIPGVLKNCGGGFDKIYGIPNACDVYSFIYRTDIFEGAGLKPPTNWSEVNEIAAKLTTDEIYGSVLAGLGEQVGQFWRARYLTLGGKFLNEEWQPQLTNNREHGLEAARLLKDLIAYCPEGTLSYGYPEQMQAFILGRAAMAEVWPSFLRAPAGDKKESSIVGKWAFAPYPGGSGELSAWSLGIPNTSKNKDAAFAWIAFFTQESKQRDFFLELGIGPTLSSVYEDKDFLATRPDLEGILPGLMNPVPRFNVAQSQEAYDFMDARVSAFLADMISAEQMITEIQEKWEGLFSVDTPDFPYTGF</sequence>
<name>A0A1V5SYV2_9BACT</name>
<dbReference type="AlphaFoldDB" id="A0A1V5SYV2"/>
<organism evidence="5">
    <name type="scientific">Candidatus Atribacter allofermentans</name>
    <dbReference type="NCBI Taxonomy" id="1852833"/>
    <lineage>
        <taxon>Bacteria</taxon>
        <taxon>Pseudomonadati</taxon>
        <taxon>Atribacterota</taxon>
        <taxon>Atribacteria</taxon>
        <taxon>Atribacterales</taxon>
        <taxon>Atribacteraceae</taxon>
        <taxon>Atribacter</taxon>
    </lineage>
</organism>
<dbReference type="InterPro" id="IPR050490">
    <property type="entry name" value="Bact_solute-bd_prot1"/>
</dbReference>
<dbReference type="PANTHER" id="PTHR43649">
    <property type="entry name" value="ARABINOSE-BINDING PROTEIN-RELATED"/>
    <property type="match status" value="1"/>
</dbReference>
<gene>
    <name evidence="5" type="ORF">BWY41_00859</name>
</gene>
<dbReference type="SUPFAM" id="SSF53850">
    <property type="entry name" value="Periplasmic binding protein-like II"/>
    <property type="match status" value="1"/>
</dbReference>
<evidence type="ECO:0000256" key="3">
    <source>
        <dbReference type="ARBA" id="ARBA00022448"/>
    </source>
</evidence>